<feature type="signal peptide" evidence="2">
    <location>
        <begin position="1"/>
        <end position="21"/>
    </location>
</feature>
<gene>
    <name evidence="3" type="ORF">NF556_02600</name>
</gene>
<organism evidence="3 4">
    <name type="scientific">Ornithinimicrobium faecis</name>
    <dbReference type="NCBI Taxonomy" id="2934158"/>
    <lineage>
        <taxon>Bacteria</taxon>
        <taxon>Bacillati</taxon>
        <taxon>Actinomycetota</taxon>
        <taxon>Actinomycetes</taxon>
        <taxon>Micrococcales</taxon>
        <taxon>Ornithinimicrobiaceae</taxon>
        <taxon>Ornithinimicrobium</taxon>
    </lineage>
</organism>
<dbReference type="EMBL" id="CP099489">
    <property type="protein sequence ID" value="USQ80573.1"/>
    <property type="molecule type" value="Genomic_DNA"/>
</dbReference>
<name>A0ABY4YV16_9MICO</name>
<proteinExistence type="predicted"/>
<sequence length="383" mass="39076">MSRAAAALATVVLLLTAGCGAEGEEPASDPRPSGVAASGDPASDEGAAAVSTPADPTPGDQPTTDQATTAEATSVEPSSTGGGEHSAYGLALLATPEEATHLTLTDFDAIRARLGVPELTSQDVMTDRLEFWRAAEASSVLLTDGLLREENSRYDLTYDFTQDDVDAEARWTGPEGAGFLLALRPELDLELVQTAIDDDAPGLEGANVDRATSTVLRGIASGPVWASNPAMAAVGDIEAESLIVRKGCVPFTTALGVDATVEHQEQILAAHDVEGLLDVEAVAIAFTGMTSTVRLAYPEGPGPDAIETDLAARLALAEDWPTTESIGFADGFGDGAVSGVGTSVGEVTLTVTNPGAAANLALADLVPLGVCADVELLPEPTGL</sequence>
<dbReference type="Proteomes" id="UP001056455">
    <property type="component" value="Chromosome"/>
</dbReference>
<evidence type="ECO:0000313" key="3">
    <source>
        <dbReference type="EMBL" id="USQ80573.1"/>
    </source>
</evidence>
<reference evidence="3" key="1">
    <citation type="submission" date="2022-06" db="EMBL/GenBank/DDBJ databases">
        <title>Ornithinimicrobium HY1793.</title>
        <authorList>
            <person name="Huang Y."/>
        </authorList>
    </citation>
    <scope>NUCLEOTIDE SEQUENCE</scope>
    <source>
        <strain evidence="3">HY1793</strain>
    </source>
</reference>
<dbReference type="RefSeq" id="WP_252593948.1">
    <property type="nucleotide sequence ID" value="NZ_CP099489.1"/>
</dbReference>
<keyword evidence="4" id="KW-1185">Reference proteome</keyword>
<evidence type="ECO:0000256" key="1">
    <source>
        <dbReference type="SAM" id="MobiDB-lite"/>
    </source>
</evidence>
<protein>
    <submittedName>
        <fullName evidence="3">Uncharacterized protein</fullName>
    </submittedName>
</protein>
<evidence type="ECO:0000313" key="4">
    <source>
        <dbReference type="Proteomes" id="UP001056455"/>
    </source>
</evidence>
<keyword evidence="2" id="KW-0732">Signal</keyword>
<dbReference type="PROSITE" id="PS51257">
    <property type="entry name" value="PROKAR_LIPOPROTEIN"/>
    <property type="match status" value="1"/>
</dbReference>
<accession>A0ABY4YV16</accession>
<feature type="chain" id="PRO_5045386008" evidence="2">
    <location>
        <begin position="22"/>
        <end position="383"/>
    </location>
</feature>
<feature type="region of interest" description="Disordered" evidence="1">
    <location>
        <begin position="21"/>
        <end position="86"/>
    </location>
</feature>
<feature type="compositionally biased region" description="Polar residues" evidence="1">
    <location>
        <begin position="60"/>
        <end position="79"/>
    </location>
</feature>
<evidence type="ECO:0000256" key="2">
    <source>
        <dbReference type="SAM" id="SignalP"/>
    </source>
</evidence>